<evidence type="ECO:0000313" key="1">
    <source>
        <dbReference type="EMBL" id="JAD49057.1"/>
    </source>
</evidence>
<accession>A0A0A9APQ2</accession>
<name>A0A0A9APQ2_ARUDO</name>
<reference evidence="1" key="1">
    <citation type="submission" date="2014-09" db="EMBL/GenBank/DDBJ databases">
        <authorList>
            <person name="Magalhaes I.L.F."/>
            <person name="Oliveira U."/>
            <person name="Santos F.R."/>
            <person name="Vidigal T.H.D.A."/>
            <person name="Brescovit A.D."/>
            <person name="Santos A.J."/>
        </authorList>
    </citation>
    <scope>NUCLEOTIDE SEQUENCE</scope>
    <source>
        <tissue evidence="1">Shoot tissue taken approximately 20 cm above the soil surface</tissue>
    </source>
</reference>
<sequence length="27" mass="3163">MENSQLSCCTTFWRRVVSEAVRTMLLT</sequence>
<organism evidence="1">
    <name type="scientific">Arundo donax</name>
    <name type="common">Giant reed</name>
    <name type="synonym">Donax arundinaceus</name>
    <dbReference type="NCBI Taxonomy" id="35708"/>
    <lineage>
        <taxon>Eukaryota</taxon>
        <taxon>Viridiplantae</taxon>
        <taxon>Streptophyta</taxon>
        <taxon>Embryophyta</taxon>
        <taxon>Tracheophyta</taxon>
        <taxon>Spermatophyta</taxon>
        <taxon>Magnoliopsida</taxon>
        <taxon>Liliopsida</taxon>
        <taxon>Poales</taxon>
        <taxon>Poaceae</taxon>
        <taxon>PACMAD clade</taxon>
        <taxon>Arundinoideae</taxon>
        <taxon>Arundineae</taxon>
        <taxon>Arundo</taxon>
    </lineage>
</organism>
<proteinExistence type="predicted"/>
<dbReference type="AlphaFoldDB" id="A0A0A9APQ2"/>
<protein>
    <submittedName>
        <fullName evidence="1">Uncharacterized protein</fullName>
    </submittedName>
</protein>
<dbReference type="EMBL" id="GBRH01248838">
    <property type="protein sequence ID" value="JAD49057.1"/>
    <property type="molecule type" value="Transcribed_RNA"/>
</dbReference>
<reference evidence="1" key="2">
    <citation type="journal article" date="2015" name="Data Brief">
        <title>Shoot transcriptome of the giant reed, Arundo donax.</title>
        <authorList>
            <person name="Barrero R.A."/>
            <person name="Guerrero F.D."/>
            <person name="Moolhuijzen P."/>
            <person name="Goolsby J.A."/>
            <person name="Tidwell J."/>
            <person name="Bellgard S.E."/>
            <person name="Bellgard M.I."/>
        </authorList>
    </citation>
    <scope>NUCLEOTIDE SEQUENCE</scope>
    <source>
        <tissue evidence="1">Shoot tissue taken approximately 20 cm above the soil surface</tissue>
    </source>
</reference>